<comment type="caution">
    <text evidence="1">The sequence shown here is derived from an EMBL/GenBank/DDBJ whole genome shotgun (WGS) entry which is preliminary data.</text>
</comment>
<dbReference type="AlphaFoldDB" id="A0AAE4NY68"/>
<name>A0AAE4NY68_9FLAO</name>
<accession>A0AAE4NY68</accession>
<sequence>MRHYCNLPENFIRELKGVLIYDKSKISYIDQYNNIFPQPEDALYKFRILPADPDRKIPTKLNEDNVSYSLDIVLSLVDLSIKNREEWYSKFNKFRKFAIVLVSNSEMVMIGNERYPMSITVTDNIKDDGSGNDSFGMNIYGDTIISPKMYKIAEKFKVLFFLPRLI</sequence>
<dbReference type="EMBL" id="NWGY01000001">
    <property type="protein sequence ID" value="MDV3662464.1"/>
    <property type="molecule type" value="Genomic_DNA"/>
</dbReference>
<protein>
    <submittedName>
        <fullName evidence="1">Uncharacterized protein</fullName>
    </submittedName>
</protein>
<gene>
    <name evidence="1" type="ORF">CMU51_00115</name>
</gene>
<reference evidence="1" key="1">
    <citation type="submission" date="2023-02" db="EMBL/GenBank/DDBJ databases">
        <title>Elizabethkingia anophelis draft genomes.</title>
        <authorList>
            <person name="Nicholson A.C."/>
            <person name="Whitney A.M."/>
            <person name="Humrighouse B.W."/>
            <person name="Villarma A."/>
            <person name="Bell M."/>
            <person name="Mcquiston J."/>
        </authorList>
    </citation>
    <scope>NUCLEOTIDE SEQUENCE</scope>
    <source>
        <strain evidence="1">B4955</strain>
    </source>
</reference>
<proteinExistence type="predicted"/>
<evidence type="ECO:0000313" key="1">
    <source>
        <dbReference type="EMBL" id="MDV3662464.1"/>
    </source>
</evidence>
<dbReference type="Proteomes" id="UP001189000">
    <property type="component" value="Unassembled WGS sequence"/>
</dbReference>
<organism evidence="1 2">
    <name type="scientific">Elizabethkingia anophelis</name>
    <dbReference type="NCBI Taxonomy" id="1117645"/>
    <lineage>
        <taxon>Bacteria</taxon>
        <taxon>Pseudomonadati</taxon>
        <taxon>Bacteroidota</taxon>
        <taxon>Flavobacteriia</taxon>
        <taxon>Flavobacteriales</taxon>
        <taxon>Weeksellaceae</taxon>
        <taxon>Elizabethkingia</taxon>
    </lineage>
</organism>
<evidence type="ECO:0000313" key="2">
    <source>
        <dbReference type="Proteomes" id="UP001189000"/>
    </source>
</evidence>